<dbReference type="AlphaFoldDB" id="A0A1V9ZD96"/>
<dbReference type="PANTHER" id="PTHR18829">
    <property type="entry name" value="PROTEIN YAE1 HOMOLOG"/>
    <property type="match status" value="1"/>
</dbReference>
<evidence type="ECO:0000256" key="2">
    <source>
        <dbReference type="ARBA" id="ARBA00004496"/>
    </source>
</evidence>
<comment type="subcellular location">
    <subcellularLocation>
        <location evidence="2">Cytoplasm</location>
    </subcellularLocation>
    <subcellularLocation>
        <location evidence="1">Nucleus</location>
    </subcellularLocation>
</comment>
<dbReference type="OrthoDB" id="20086at2759"/>
<proteinExistence type="predicted"/>
<evidence type="ECO:0000313" key="7">
    <source>
        <dbReference type="EMBL" id="OQR95956.1"/>
    </source>
</evidence>
<dbReference type="InterPro" id="IPR019191">
    <property type="entry name" value="Essential_protein_Yae1_N"/>
</dbReference>
<comment type="caution">
    <text evidence="7">The sequence shown here is derived from an EMBL/GenBank/DDBJ whole genome shotgun (WGS) entry which is preliminary data.</text>
</comment>
<keyword evidence="4" id="KW-0539">Nucleus</keyword>
<evidence type="ECO:0000256" key="1">
    <source>
        <dbReference type="ARBA" id="ARBA00004123"/>
    </source>
</evidence>
<dbReference type="InterPro" id="IPR038881">
    <property type="entry name" value="Yae1-like"/>
</dbReference>
<evidence type="ECO:0000256" key="4">
    <source>
        <dbReference type="ARBA" id="ARBA00023242"/>
    </source>
</evidence>
<organism evidence="7 8">
    <name type="scientific">Thraustotheca clavata</name>
    <dbReference type="NCBI Taxonomy" id="74557"/>
    <lineage>
        <taxon>Eukaryota</taxon>
        <taxon>Sar</taxon>
        <taxon>Stramenopiles</taxon>
        <taxon>Oomycota</taxon>
        <taxon>Saprolegniomycetes</taxon>
        <taxon>Saprolegniales</taxon>
        <taxon>Achlyaceae</taxon>
        <taxon>Thraustotheca</taxon>
    </lineage>
</organism>
<feature type="region of interest" description="Disordered" evidence="5">
    <location>
        <begin position="1"/>
        <end position="23"/>
    </location>
</feature>
<evidence type="ECO:0000256" key="5">
    <source>
        <dbReference type="SAM" id="MobiDB-lite"/>
    </source>
</evidence>
<dbReference type="STRING" id="74557.A0A1V9ZD96"/>
<evidence type="ECO:0000313" key="8">
    <source>
        <dbReference type="Proteomes" id="UP000243217"/>
    </source>
</evidence>
<feature type="domain" description="Essential protein Yae1 N-terminal" evidence="6">
    <location>
        <begin position="45"/>
        <end position="83"/>
    </location>
</feature>
<reference evidence="7 8" key="1">
    <citation type="journal article" date="2014" name="Genome Biol. Evol.">
        <title>The secreted proteins of Achlya hypogyna and Thraustotheca clavata identify the ancestral oomycete secretome and reveal gene acquisitions by horizontal gene transfer.</title>
        <authorList>
            <person name="Misner I."/>
            <person name="Blouin N."/>
            <person name="Leonard G."/>
            <person name="Richards T.A."/>
            <person name="Lane C.E."/>
        </authorList>
    </citation>
    <scope>NUCLEOTIDE SEQUENCE [LARGE SCALE GENOMIC DNA]</scope>
    <source>
        <strain evidence="7 8">ATCC 34112</strain>
    </source>
</reference>
<keyword evidence="3" id="KW-0963">Cytoplasm</keyword>
<protein>
    <recommendedName>
        <fullName evidence="6">Essential protein Yae1 N-terminal domain-containing protein</fullName>
    </recommendedName>
</protein>
<dbReference type="EMBL" id="JNBS01001999">
    <property type="protein sequence ID" value="OQR95956.1"/>
    <property type="molecule type" value="Genomic_DNA"/>
</dbReference>
<evidence type="ECO:0000256" key="3">
    <source>
        <dbReference type="ARBA" id="ARBA00022490"/>
    </source>
</evidence>
<dbReference type="GO" id="GO:0005737">
    <property type="term" value="C:cytoplasm"/>
    <property type="evidence" value="ECO:0007669"/>
    <property type="project" value="UniProtKB-SubCell"/>
</dbReference>
<dbReference type="Pfam" id="PF09811">
    <property type="entry name" value="Yae1_N"/>
    <property type="match status" value="1"/>
</dbReference>
<gene>
    <name evidence="7" type="ORF">THRCLA_07436</name>
</gene>
<sequence length="155" mass="17467">MDTSRINVMSDEDSDGFGDSMNDGDERLWMEMESLAMERRSRTVGFREGIDVGKELTLQEGFNHGYEHGAAKGFRSGVLLGLLRAFKHQFPHSDQYEAVVNKIEQRKTKEEAIILRGDIPETSQEDIDEITSLLSNDVAGVVDLAHYDKKNCISK</sequence>
<accession>A0A1V9ZD96</accession>
<dbReference type="Proteomes" id="UP000243217">
    <property type="component" value="Unassembled WGS sequence"/>
</dbReference>
<name>A0A1V9ZD96_9STRA</name>
<evidence type="ECO:0000259" key="6">
    <source>
        <dbReference type="Pfam" id="PF09811"/>
    </source>
</evidence>
<dbReference type="PANTHER" id="PTHR18829:SF0">
    <property type="entry name" value="PROTEIN YAE1 HOMOLOG"/>
    <property type="match status" value="1"/>
</dbReference>
<keyword evidence="8" id="KW-1185">Reference proteome</keyword>
<dbReference type="GO" id="GO:0005634">
    <property type="term" value="C:nucleus"/>
    <property type="evidence" value="ECO:0007669"/>
    <property type="project" value="UniProtKB-SubCell"/>
</dbReference>